<accession>A0A813DVE3</accession>
<evidence type="ECO:0000313" key="3">
    <source>
        <dbReference type="EMBL" id="CAE8590282.1"/>
    </source>
</evidence>
<keyword evidence="1" id="KW-0175">Coiled coil</keyword>
<organism evidence="3 4">
    <name type="scientific">Polarella glacialis</name>
    <name type="common">Dinoflagellate</name>
    <dbReference type="NCBI Taxonomy" id="89957"/>
    <lineage>
        <taxon>Eukaryota</taxon>
        <taxon>Sar</taxon>
        <taxon>Alveolata</taxon>
        <taxon>Dinophyceae</taxon>
        <taxon>Suessiales</taxon>
        <taxon>Suessiaceae</taxon>
        <taxon>Polarella</taxon>
    </lineage>
</organism>
<feature type="region of interest" description="Disordered" evidence="2">
    <location>
        <begin position="2458"/>
        <end position="2505"/>
    </location>
</feature>
<feature type="coiled-coil region" evidence="1">
    <location>
        <begin position="1742"/>
        <end position="1787"/>
    </location>
</feature>
<evidence type="ECO:0000256" key="2">
    <source>
        <dbReference type="SAM" id="MobiDB-lite"/>
    </source>
</evidence>
<name>A0A813DVE3_POLGL</name>
<feature type="coiled-coil region" evidence="1">
    <location>
        <begin position="2859"/>
        <end position="2914"/>
    </location>
</feature>
<dbReference type="EMBL" id="CAJNNV010004184">
    <property type="protein sequence ID" value="CAE8590282.1"/>
    <property type="molecule type" value="Genomic_DNA"/>
</dbReference>
<keyword evidence="4" id="KW-1185">Reference proteome</keyword>
<dbReference type="PROSITE" id="PS51257">
    <property type="entry name" value="PROKAR_LIPOPROTEIN"/>
    <property type="match status" value="1"/>
</dbReference>
<feature type="coiled-coil region" evidence="1">
    <location>
        <begin position="1137"/>
        <end position="1182"/>
    </location>
</feature>
<protein>
    <submittedName>
        <fullName evidence="3">Uncharacterized protein</fullName>
    </submittedName>
</protein>
<evidence type="ECO:0000256" key="1">
    <source>
        <dbReference type="SAM" id="Coils"/>
    </source>
</evidence>
<feature type="coiled-coil region" evidence="1">
    <location>
        <begin position="2510"/>
        <end position="2537"/>
    </location>
</feature>
<sequence>MAMRAECAELREELMMASSAASSCSTAPPFAAGADGTVPAAMRLLQELGAAAKGSSELRECAAREATLRAEWIAAVQSQQQRDQVIEREEEEALLHLQCAGLRKRLTAGQPGSLEEEAAAVLRKHLAASELAEMRLECCQLREEVAVRRTAAAQPESDGLRLQVPSSKAQLDLEELQELQELRHECSRLRSRMAAMSRGRRALEQRVGALCGEASGKDGQRREVAQLLAEAFGGAPGEAFRQQWRSFCDSIDAAAVVLPASVADHMAALEALQQSVEDDDVEEGAKRVLPQEVAASPEEESQSEATIVLAKVAPARQRTARGSSQSVDDLRASSVPQAAAQGSRPVVWQPEPLISPVSSVCRLPLAELQSTVQAANVPATEEAMKEATEEATVGRLQATEETIKQLQAALEQARDKLAQAELAREQDRSTWEEERSQLHKQVAAFENSELVLKAACEQLQTTATADRSAFEDQRDKLAQAELVREQDRSAWVEERSQLDKQVAALENSELVLKDACEQLHTAATADRSAFEDQRDKLAQSELVGKQDRSAWEEERSQLDKQVAALENSELVLKDACEQLHTAATADRSAFEGQRDKLAQAELAREQDRSAWEEERLQLDKQVAALENSELVLKDACEQLHTAATADRSAFEDQRDKLAQAELVGEQDRSAWEEERSQLDKQVAALENSELVLKDACEQLHTAATADRSAFEDQRDKLAQSELVGKQDRSAWEEERSQLDKQVAALENSELVLKDACEQLHTAATADRSAFEGQRDKLAQAELAREQDRSAWEEERSQLDKQVAALENSELVLKDACEQLHTAAVADRSAFEGQRDKLAQAELVGEQDRSAWEEERSQLDKQVAALENSELVLKDACEQLHTAATADRSAFEDQRDKLAQAEFVREQDRSAWEEERSQLDKQVAALENSELVLKDACEKLHTAATADRSAFEGQRDKLARAASSRELEQGAWEQLQIAFQQLQGQKAQLQVGLQQEREKLAQAATAREQDRSAWEGERLQLREQAATLEGTQLVLKDECEQLRVTAISGRGSKVAEGLQDRMAELQAGLEDEREKLARAASSRELERSAWEQERLLFREEAATLRGSQEAWKVQCQQLRASVDDSASREPPPEIQQHLAELQAALEQERDKLAQAATAREQDRSAWEEERLQLREQAATLEGTHLVLKDECEQLRAAPTTSRDDKIVKRLEEHLADVQTALEDNQAKLARANAAKDRRQSAWQQERLQLREEAATLRGSQEALKRQCDQFGSSADSHARELDQQLQDHKAQLQVGLQQEREKLGQAELAWEQGRNAWEGEILQLREQAATLEGTQLVLKDECEQLRVTATAGSSKVAEGLQDRMVELQAGLEDERGKLARTASSRELERSAWEQERLIFREEAATLRGSQEAWKVQCQQLRASVDVSASREPPPEIQHHLAELQAALEQERDKLAQATIAREQDRSAWEGERLQLREQAATLEGTQLVLKDECEQLRVTATAGSSKVAEGLQDRMAELQAGLEDEREKLARAASSRELERSAWEQERLLFREEAATLRGSQEAWKVQCQQLRASVDVSASREPPPEIQHHLAELQAALEQERDKLAQAATAREQDRSGWEEERLQLREQAATLEGTQLVLKDECEQLRVTATAGRGSKVAEGLQDRMAELQAGLEDEREKLARAASSRELERSAWEQERLLFREEAAALRGSQEAWKVQCQQLRASVDDSASREPPPEIQHHLAELQAALEQERDKLAQAATAREQDRSAWEEERLQLREQAATLEGTQLVLKDECEQLRVTATAGRGSKVAEGLQDRMAELQAGLEDEREKLARAACSRELERSAWEQERLLFREEAATLRGSQEAWKVQCQQLRASVDDSASREPPSEIQHHLAELQAALEQERDKLAQAATAREQDRSGWEEERLQLREQAATLEGTQLVLKDECEQLRVTATVGRGSKVAEGLQDRMAELQAGLEDERDKLARAASSRELERSAWEQERLLFREEAATLRGSQEAWKVQCQQLRASVDDSASREPPPEIQHHLAELQAALEQERDKLAQAATAREQDRSAWEGERLQLREQAATLEGTQLVLKDECEQLRVTATAGRGSKVAEGLQDRMAELQAGLEDEREKLARAASSRELERSAWEQERLLFREEAATLRGSQEAWKVQCQQLRASVDDSASREPPPEIRHHLAELQAALEQERDKLAQAATAREQDRSAWEEERLQLREQAATLEGTQLVLKEECEQLWASADADAVARKPPPDLQERVEELRTCLDDERSKLAQAVSARELDRSTWEQERLQLREEAASLRGVQLALCELRTRVASTDLPDLGDRLGALQSTLDDMVEAAQVAATRRRRMQGEEQEVGRKPVIQEDADSTKPALPQGAETCTATGVNASISSCLQQQIALEAWQKACSALRNQASSALGSHSKLRAQRAQLLEALASEKGEVEAPVPVTEIDRPRETVADDVSLSDSEDAGSLSKRRTRSGSTSVPREVQERMATLELVCQDALDQIANLEAALEEERLGRVGDDLSGEPLGVPSDAQHRISELELALQQALSRGSLELHASHATDLQSAMEQECQALREQAAHAATSQDDLSKQCESLQAKLNQVTKNIPDDALEPIAALKAALDEEQSKQAAVQQNMLLLRDNEACALSRQEELQTECEELRSKLDVVTSLDQQQERISLGVPADVQTHIAELEAALEQALCPKELGTSDAELEQVAKDIPDDALEQIAALKAALDEEQSKQAAVQQNMLVLRDNEACALSRQEELQTECGELRSKLDVVTSLDQQQERISLGAPANVQTRIAELEAALEQALRPKELGTSDAELVQVAKDIPDDALEQIAALKAALDKEQSTKAALQRKFSGLRGNEARALSRQEELQTECEELRSKLDVVTSLDQQQERISLGVPADVQTHIAELEAALEQALRPKELGTSDAEMVQVAKDLPDDALEQIAALKAALDEEQSKQAAVQQNMLVLRDNEACALSRQEELQTECEELRSKLDVVTSLDQQQERISLGVPADVQTHIAELEAALEQALRPKELGTSDAELVQVAKDTPDDALEQIAALKAALDEEQSKQAAVQQNMLVLRDSEACALSRQEELQTECEELRSKLDVVTSLDQQQERISLGVPADVQTHIAELEAALEQALCPKELGTSDAELEQVAKDLPDDALEQIAALKAALDEEQSTKAALQRKFSGLRGNEARALSRQEELQTECEELRSKLDVVTSLDQQQERISLGVPADVQTRIAELEAALAQALLPKELGTSDAELVQVAKDIPDDALEQIAALKAALDEEQSKQAAVQQNMLVLRDNEACALSRQEQLQTECEELRSKLDVVTSLDQQQERISLGVPADVQTRIAELEAALEQALLPKELGTSDAELVQVAKDTPDDALEQIAALKAALDEEQSKQAAVQQNMLVLRDSEACALSRQEELQTECEELRSKLDVVTSLDQQQERISLGVPADVQTHIAELEAALEQALRPKELATSDAELVQVVKDLPDDALEQIAALKAALDEEQSTKAALQRKFSGLRGNEARALSRQEELQTECEELRSKLDVVTSLDQQQERISLGVPADVQTHIAELEAALEQALRPKELGTSDAEMVQVAKDLPDDALEQIAALKAAWDEEQSKKAAVQQNMLVLRDNESRALSRQEELQTECEELRSKLDVVTSLDQQQERISLGAPADVQNHIAELEAALEQALRPKELGTSDAELVQVVKDLPDDALEQIAALKAAWDEEQSKKAAVQQNMLVLRDNEACALSRQEELQTECEELRSKLDVVTSLDQQQERISLGVPADVQNHIAELEAALEQALCPKELGTSGTANLQQQEPSDLIELSEAIFRCYSELPQADEDFTVSLPSSLRATLQEPLLSLSLAADHRDAAAQTDLQVSSLTCRVLLPRRATSAPPLLEQENRVPHIVEHEKMVLQPPPPPKRRVLCADCGRDAQGFGVAWGGPGSAVIRLSPASSSRDVRLVDDELTLPLRQRWLQGAPPLVPLLDLPRWRRE</sequence>
<feature type="coiled-coil region" evidence="1">
    <location>
        <begin position="1206"/>
        <end position="1376"/>
    </location>
</feature>
<dbReference type="OrthoDB" id="2289094at2759"/>
<feature type="coiled-coil region" evidence="1">
    <location>
        <begin position="3671"/>
        <end position="3698"/>
    </location>
</feature>
<feature type="compositionally biased region" description="Basic and acidic residues" evidence="2">
    <location>
        <begin position="1915"/>
        <end position="1925"/>
    </location>
</feature>
<dbReference type="OMA" id="EMKPIPL"/>
<feature type="coiled-coil region" evidence="1">
    <location>
        <begin position="396"/>
        <end position="430"/>
    </location>
</feature>
<gene>
    <name evidence="3" type="ORF">PGLA1383_LOCUS9005</name>
</gene>
<feature type="coiled-coil region" evidence="1">
    <location>
        <begin position="2971"/>
        <end position="3026"/>
    </location>
</feature>
<feature type="coiled-coil region" evidence="1">
    <location>
        <begin position="3307"/>
        <end position="3362"/>
    </location>
</feature>
<proteinExistence type="predicted"/>
<feature type="coiled-coil region" evidence="1">
    <location>
        <begin position="1659"/>
        <end position="1686"/>
    </location>
</feature>
<feature type="coiled-coil region" evidence="1">
    <location>
        <begin position="3419"/>
        <end position="3474"/>
    </location>
</feature>
<feature type="coiled-coil region" evidence="1">
    <location>
        <begin position="1054"/>
        <end position="1081"/>
    </location>
</feature>
<feature type="coiled-coil region" evidence="1">
    <location>
        <begin position="3083"/>
        <end position="3138"/>
    </location>
</feature>
<feature type="coiled-coil region" evidence="1">
    <location>
        <begin position="2606"/>
        <end position="2690"/>
    </location>
</feature>
<feature type="coiled-coil region" evidence="1">
    <location>
        <begin position="3531"/>
        <end position="3586"/>
    </location>
</feature>
<feature type="coiled-coil region" evidence="1">
    <location>
        <begin position="2115"/>
        <end position="2142"/>
    </location>
</feature>
<comment type="caution">
    <text evidence="3">The sequence shown here is derived from an EMBL/GenBank/DDBJ whole genome shotgun (WGS) entry which is preliminary data.</text>
</comment>
<dbReference type="Proteomes" id="UP000654075">
    <property type="component" value="Unassembled WGS sequence"/>
</dbReference>
<feature type="coiled-coil region" evidence="1">
    <location>
        <begin position="1811"/>
        <end position="1838"/>
    </location>
</feature>
<feature type="non-terminal residue" evidence="3">
    <location>
        <position position="4034"/>
    </location>
</feature>
<feature type="coiled-coil region" evidence="1">
    <location>
        <begin position="1507"/>
        <end position="1534"/>
    </location>
</feature>
<feature type="region of interest" description="Disordered" evidence="2">
    <location>
        <begin position="1906"/>
        <end position="1925"/>
    </location>
</feature>
<feature type="coiled-coil region" evidence="1">
    <location>
        <begin position="3195"/>
        <end position="3250"/>
    </location>
</feature>
<feature type="coiled-coil region" evidence="1">
    <location>
        <begin position="1963"/>
        <end position="1990"/>
    </location>
</feature>
<evidence type="ECO:0000313" key="4">
    <source>
        <dbReference type="Proteomes" id="UP000654075"/>
    </source>
</evidence>
<feature type="coiled-coil region" evidence="1">
    <location>
        <begin position="2198"/>
        <end position="2243"/>
    </location>
</feature>
<feature type="region of interest" description="Disordered" evidence="2">
    <location>
        <begin position="318"/>
        <end position="343"/>
    </location>
</feature>
<reference evidence="3" key="1">
    <citation type="submission" date="2021-02" db="EMBL/GenBank/DDBJ databases">
        <authorList>
            <person name="Dougan E. K."/>
            <person name="Rhodes N."/>
            <person name="Thang M."/>
            <person name="Chan C."/>
        </authorList>
    </citation>
    <scope>NUCLEOTIDE SEQUENCE</scope>
</reference>